<dbReference type="Gene3D" id="3.40.630.30">
    <property type="match status" value="1"/>
</dbReference>
<keyword evidence="1" id="KW-0808">Transferase</keyword>
<name>A0ABR8DHH3_9NOSO</name>
<evidence type="ECO:0000256" key="1">
    <source>
        <dbReference type="ARBA" id="ARBA00022679"/>
    </source>
</evidence>
<feature type="domain" description="N-acetyltransferase" evidence="3">
    <location>
        <begin position="3"/>
        <end position="166"/>
    </location>
</feature>
<sequence>MDLLVREVQPNDAAAIIGILNPIIETSLYTVFDTPLTVDAEREYILNFPQRGVFHVAVRFPKQTVVGFQTMEPFATFTNAFEHVGIIGTYVDLLYRRQGIGKRLFEATFETARTKGYEKILTYVRADNAPALASYLWHGFRIIGTAQRQAKIKGTYIDEIIIERFL</sequence>
<evidence type="ECO:0000313" key="4">
    <source>
        <dbReference type="EMBL" id="MBD2528177.1"/>
    </source>
</evidence>
<dbReference type="EMBL" id="JACJSI010000001">
    <property type="protein sequence ID" value="MBD2528177.1"/>
    <property type="molecule type" value="Genomic_DNA"/>
</dbReference>
<reference evidence="4 5" key="1">
    <citation type="journal article" date="2020" name="ISME J.">
        <title>Comparative genomics reveals insights into cyanobacterial evolution and habitat adaptation.</title>
        <authorList>
            <person name="Chen M.Y."/>
            <person name="Teng W.K."/>
            <person name="Zhao L."/>
            <person name="Hu C.X."/>
            <person name="Zhou Y.K."/>
            <person name="Han B.P."/>
            <person name="Song L.R."/>
            <person name="Shu W.S."/>
        </authorList>
    </citation>
    <scope>NUCLEOTIDE SEQUENCE [LARGE SCALE GENOMIC DNA]</scope>
    <source>
        <strain evidence="4 5">FACHB-838</strain>
    </source>
</reference>
<dbReference type="RefSeq" id="WP_190938854.1">
    <property type="nucleotide sequence ID" value="NZ_JACJSI010000001.1"/>
</dbReference>
<dbReference type="CDD" id="cd04301">
    <property type="entry name" value="NAT_SF"/>
    <property type="match status" value="1"/>
</dbReference>
<evidence type="ECO:0000313" key="5">
    <source>
        <dbReference type="Proteomes" id="UP000623440"/>
    </source>
</evidence>
<dbReference type="SUPFAM" id="SSF55729">
    <property type="entry name" value="Acyl-CoA N-acyltransferases (Nat)"/>
    <property type="match status" value="1"/>
</dbReference>
<evidence type="ECO:0000259" key="3">
    <source>
        <dbReference type="PROSITE" id="PS51186"/>
    </source>
</evidence>
<dbReference type="Proteomes" id="UP000623440">
    <property type="component" value="Unassembled WGS sequence"/>
</dbReference>
<dbReference type="InterPro" id="IPR000182">
    <property type="entry name" value="GNAT_dom"/>
</dbReference>
<gene>
    <name evidence="4" type="ORF">H6G97_00825</name>
</gene>
<dbReference type="PROSITE" id="PS51186">
    <property type="entry name" value="GNAT"/>
    <property type="match status" value="1"/>
</dbReference>
<dbReference type="PANTHER" id="PTHR43072">
    <property type="entry name" value="N-ACETYLTRANSFERASE"/>
    <property type="match status" value="1"/>
</dbReference>
<dbReference type="InterPro" id="IPR016181">
    <property type="entry name" value="Acyl_CoA_acyltransferase"/>
</dbReference>
<keyword evidence="5" id="KW-1185">Reference proteome</keyword>
<evidence type="ECO:0000256" key="2">
    <source>
        <dbReference type="ARBA" id="ARBA00023315"/>
    </source>
</evidence>
<proteinExistence type="predicted"/>
<protein>
    <submittedName>
        <fullName evidence="4">GNAT family N-acetyltransferase</fullName>
    </submittedName>
</protein>
<keyword evidence="2" id="KW-0012">Acyltransferase</keyword>
<comment type="caution">
    <text evidence="4">The sequence shown here is derived from an EMBL/GenBank/DDBJ whole genome shotgun (WGS) entry which is preliminary data.</text>
</comment>
<organism evidence="4 5">
    <name type="scientific">Nostoc flagelliforme FACHB-838</name>
    <dbReference type="NCBI Taxonomy" id="2692904"/>
    <lineage>
        <taxon>Bacteria</taxon>
        <taxon>Bacillati</taxon>
        <taxon>Cyanobacteriota</taxon>
        <taxon>Cyanophyceae</taxon>
        <taxon>Nostocales</taxon>
        <taxon>Nostocaceae</taxon>
        <taxon>Nostoc</taxon>
    </lineage>
</organism>
<accession>A0ABR8DHH3</accession>
<dbReference type="PANTHER" id="PTHR43072:SF23">
    <property type="entry name" value="UPF0039 PROTEIN C11D3.02C"/>
    <property type="match status" value="1"/>
</dbReference>
<dbReference type="Pfam" id="PF00583">
    <property type="entry name" value="Acetyltransf_1"/>
    <property type="match status" value="1"/>
</dbReference>